<keyword evidence="1" id="KW-0472">Membrane</keyword>
<dbReference type="RefSeq" id="WP_236456170.1">
    <property type="nucleotide sequence ID" value="NZ_CBCSGE010000003.1"/>
</dbReference>
<accession>A0ABV5GRS5</accession>
<feature type="transmembrane region" description="Helical" evidence="1">
    <location>
        <begin position="149"/>
        <end position="167"/>
    </location>
</feature>
<evidence type="ECO:0000313" key="2">
    <source>
        <dbReference type="EMBL" id="MFB9098097.1"/>
    </source>
</evidence>
<dbReference type="EMBL" id="JBHMEY010000067">
    <property type="protein sequence ID" value="MFB9098097.1"/>
    <property type="molecule type" value="Genomic_DNA"/>
</dbReference>
<dbReference type="Proteomes" id="UP001589607">
    <property type="component" value="Unassembled WGS sequence"/>
</dbReference>
<evidence type="ECO:0008006" key="4">
    <source>
        <dbReference type="Google" id="ProtNLM"/>
    </source>
</evidence>
<keyword evidence="3" id="KW-1185">Reference proteome</keyword>
<keyword evidence="1" id="KW-0812">Transmembrane</keyword>
<protein>
    <recommendedName>
        <fullName evidence="4">YhhN-like protein</fullName>
    </recommendedName>
</protein>
<name>A0ABV5GRS5_9FLAO</name>
<feature type="transmembrane region" description="Helical" evidence="1">
    <location>
        <begin position="33"/>
        <end position="53"/>
    </location>
</feature>
<sequence length="215" mass="25595">MEIFQLLYISCLIITTTKAIVLSLKYSLRAQNFLVIYLIITLSLEVFGCIKTYLKQFDYAIYFNLYAVFCIMFFSFYFSKVFIGMLKKILLIVSCILLCYIFFYVDFLSQQFITELGILVALFYIFNAILWFYQKLKLPVEGKITNDPNFWIATALLFWSTYIIFRFTPMYLFEKEDLFFLGILRKISSVVNLIMYFLFYIALVNYELVTKKANK</sequence>
<gene>
    <name evidence="2" type="ORF">ACFFVF_16385</name>
</gene>
<feature type="transmembrane region" description="Helical" evidence="1">
    <location>
        <begin position="6"/>
        <end position="26"/>
    </location>
</feature>
<comment type="caution">
    <text evidence="2">The sequence shown here is derived from an EMBL/GenBank/DDBJ whole genome shotgun (WGS) entry which is preliminary data.</text>
</comment>
<feature type="transmembrane region" description="Helical" evidence="1">
    <location>
        <begin position="187"/>
        <end position="209"/>
    </location>
</feature>
<feature type="transmembrane region" description="Helical" evidence="1">
    <location>
        <begin position="89"/>
        <end position="107"/>
    </location>
</feature>
<feature type="transmembrane region" description="Helical" evidence="1">
    <location>
        <begin position="59"/>
        <end position="77"/>
    </location>
</feature>
<evidence type="ECO:0000256" key="1">
    <source>
        <dbReference type="SAM" id="Phobius"/>
    </source>
</evidence>
<organism evidence="2 3">
    <name type="scientific">Flavobacterium jumunjinense</name>
    <dbReference type="NCBI Taxonomy" id="998845"/>
    <lineage>
        <taxon>Bacteria</taxon>
        <taxon>Pseudomonadati</taxon>
        <taxon>Bacteroidota</taxon>
        <taxon>Flavobacteriia</taxon>
        <taxon>Flavobacteriales</taxon>
        <taxon>Flavobacteriaceae</taxon>
        <taxon>Flavobacterium</taxon>
    </lineage>
</organism>
<keyword evidence="1" id="KW-1133">Transmembrane helix</keyword>
<evidence type="ECO:0000313" key="3">
    <source>
        <dbReference type="Proteomes" id="UP001589607"/>
    </source>
</evidence>
<reference evidence="2 3" key="1">
    <citation type="submission" date="2024-09" db="EMBL/GenBank/DDBJ databases">
        <authorList>
            <person name="Sun Q."/>
            <person name="Mori K."/>
        </authorList>
    </citation>
    <scope>NUCLEOTIDE SEQUENCE [LARGE SCALE GENOMIC DNA]</scope>
    <source>
        <strain evidence="2 3">CECT 7955</strain>
    </source>
</reference>
<feature type="transmembrane region" description="Helical" evidence="1">
    <location>
        <begin position="113"/>
        <end position="133"/>
    </location>
</feature>
<proteinExistence type="predicted"/>